<evidence type="ECO:0000256" key="22">
    <source>
        <dbReference type="ARBA" id="ARBA00032743"/>
    </source>
</evidence>
<keyword evidence="26" id="KW-1185">Reference proteome</keyword>
<keyword evidence="10 25" id="KW-0808">Transferase</keyword>
<evidence type="ECO:0000313" key="25">
    <source>
        <dbReference type="EMBL" id="GAO42858.1"/>
    </source>
</evidence>
<comment type="pathway">
    <text evidence="3">Phospholipid metabolism; CDP-diacylglycerol biosynthesis; CDP-diacylglycerol from sn-glycerol 3-phosphate: step 3/3.</text>
</comment>
<dbReference type="EC" id="2.7.7.41" evidence="6"/>
<sequence>MAFNWKSFWTRALTALIFVAVMMGGLLWNAEAFFVLFSIIHFGCWAEYQRLISSIDARYREITSFHRYGVMLAGWSFMIYCSQLSFHAFGWWLCLLFLFVLPITELLFAKQIELRLIRYSALGLAYISLPVGLLLLLRNHHIYGYQLPLAVIFSIWTNDTMAYLVGSMIGKTPLSSISPKKTWEGTIGGIVCAVGAMAGLAAWLHFPIIHTAALAAIVAITGTFGDLLESKLKRMAGVKDSGQIMPGHGGFLDRFDSLLIATPFAWLYTVIFL</sequence>
<dbReference type="GO" id="GO:0004605">
    <property type="term" value="F:phosphatidate cytidylyltransferase activity"/>
    <property type="evidence" value="ECO:0007669"/>
    <property type="project" value="UniProtKB-EC"/>
</dbReference>
<comment type="catalytic activity">
    <reaction evidence="1">
        <text>a 1,2-diacyl-sn-glycero-3-phosphate + CTP + H(+) = a CDP-1,2-diacyl-sn-glycerol + diphosphate</text>
        <dbReference type="Rhea" id="RHEA:16229"/>
        <dbReference type="ChEBI" id="CHEBI:15378"/>
        <dbReference type="ChEBI" id="CHEBI:33019"/>
        <dbReference type="ChEBI" id="CHEBI:37563"/>
        <dbReference type="ChEBI" id="CHEBI:58332"/>
        <dbReference type="ChEBI" id="CHEBI:58608"/>
        <dbReference type="EC" id="2.7.7.41"/>
    </reaction>
</comment>
<evidence type="ECO:0000256" key="21">
    <source>
        <dbReference type="ARBA" id="ARBA00032396"/>
    </source>
</evidence>
<evidence type="ECO:0000256" key="2">
    <source>
        <dbReference type="ARBA" id="ARBA00004651"/>
    </source>
</evidence>
<dbReference type="GO" id="GO:0016024">
    <property type="term" value="P:CDP-diacylglycerol biosynthetic process"/>
    <property type="evidence" value="ECO:0007669"/>
    <property type="project" value="TreeGrafter"/>
</dbReference>
<evidence type="ECO:0000256" key="24">
    <source>
        <dbReference type="SAM" id="Phobius"/>
    </source>
</evidence>
<evidence type="ECO:0000256" key="13">
    <source>
        <dbReference type="ARBA" id="ARBA00022989"/>
    </source>
</evidence>
<proteinExistence type="inferred from homology"/>
<feature type="transmembrane region" description="Helical" evidence="24">
    <location>
        <begin position="12"/>
        <end position="44"/>
    </location>
</feature>
<dbReference type="STRING" id="1220578.FPE01S_01_18760"/>
<dbReference type="Proteomes" id="UP000033121">
    <property type="component" value="Unassembled WGS sequence"/>
</dbReference>
<evidence type="ECO:0000313" key="26">
    <source>
        <dbReference type="Proteomes" id="UP000033121"/>
    </source>
</evidence>
<evidence type="ECO:0000256" key="17">
    <source>
        <dbReference type="ARBA" id="ARBA00023264"/>
    </source>
</evidence>
<reference evidence="25 26" key="1">
    <citation type="submission" date="2015-04" db="EMBL/GenBank/DDBJ databases">
        <title>Whole genome shotgun sequence of Flavihumibacter petaseus NBRC 106054.</title>
        <authorList>
            <person name="Miyazawa S."/>
            <person name="Hosoyama A."/>
            <person name="Hashimoto M."/>
            <person name="Noguchi M."/>
            <person name="Tsuchikane K."/>
            <person name="Ohji S."/>
            <person name="Yamazoe A."/>
            <person name="Ichikawa N."/>
            <person name="Kimura A."/>
            <person name="Fujita N."/>
        </authorList>
    </citation>
    <scope>NUCLEOTIDE SEQUENCE [LARGE SCALE GENOMIC DNA]</scope>
    <source>
        <strain evidence="25 26">NBRC 106054</strain>
    </source>
</reference>
<dbReference type="GO" id="GO:0005886">
    <property type="term" value="C:plasma membrane"/>
    <property type="evidence" value="ECO:0007669"/>
    <property type="project" value="UniProtKB-SubCell"/>
</dbReference>
<keyword evidence="15 24" id="KW-0472">Membrane</keyword>
<comment type="subcellular location">
    <subcellularLocation>
        <location evidence="2">Cell membrane</location>
        <topology evidence="2">Multi-pass membrane protein</topology>
    </subcellularLocation>
</comment>
<evidence type="ECO:0000256" key="11">
    <source>
        <dbReference type="ARBA" id="ARBA00022692"/>
    </source>
</evidence>
<dbReference type="RefSeq" id="WP_046368450.1">
    <property type="nucleotide sequence ID" value="NZ_BBWV01000001.1"/>
</dbReference>
<keyword evidence="14" id="KW-0443">Lipid metabolism</keyword>
<comment type="caution">
    <text evidence="25">The sequence shown here is derived from an EMBL/GenBank/DDBJ whole genome shotgun (WGS) entry which is preliminary data.</text>
</comment>
<dbReference type="PANTHER" id="PTHR46382:SF1">
    <property type="entry name" value="PHOSPHATIDATE CYTIDYLYLTRANSFERASE"/>
    <property type="match status" value="1"/>
</dbReference>
<evidence type="ECO:0000256" key="4">
    <source>
        <dbReference type="ARBA" id="ARBA00005189"/>
    </source>
</evidence>
<keyword evidence="12 25" id="KW-0548">Nucleotidyltransferase</keyword>
<keyword evidence="11 24" id="KW-0812">Transmembrane</keyword>
<evidence type="ECO:0000256" key="15">
    <source>
        <dbReference type="ARBA" id="ARBA00023136"/>
    </source>
</evidence>
<keyword evidence="9" id="KW-0444">Lipid biosynthesis</keyword>
<evidence type="ECO:0000256" key="19">
    <source>
        <dbReference type="ARBA" id="ARBA00031825"/>
    </source>
</evidence>
<keyword evidence="8" id="KW-1003">Cell membrane</keyword>
<evidence type="ECO:0000256" key="20">
    <source>
        <dbReference type="ARBA" id="ARBA00032253"/>
    </source>
</evidence>
<evidence type="ECO:0000256" key="8">
    <source>
        <dbReference type="ARBA" id="ARBA00022475"/>
    </source>
</evidence>
<accession>A0A0E9MZ88</accession>
<evidence type="ECO:0000256" key="18">
    <source>
        <dbReference type="ARBA" id="ARBA00029893"/>
    </source>
</evidence>
<feature type="transmembrane region" description="Helical" evidence="24">
    <location>
        <begin position="186"/>
        <end position="206"/>
    </location>
</feature>
<keyword evidence="13 24" id="KW-1133">Transmembrane helix</keyword>
<feature type="transmembrane region" description="Helical" evidence="24">
    <location>
        <begin position="212"/>
        <end position="230"/>
    </location>
</feature>
<evidence type="ECO:0000256" key="1">
    <source>
        <dbReference type="ARBA" id="ARBA00001698"/>
    </source>
</evidence>
<feature type="transmembrane region" description="Helical" evidence="24">
    <location>
        <begin position="143"/>
        <end position="165"/>
    </location>
</feature>
<evidence type="ECO:0000256" key="9">
    <source>
        <dbReference type="ARBA" id="ARBA00022516"/>
    </source>
</evidence>
<keyword evidence="17" id="KW-1208">Phospholipid metabolism</keyword>
<evidence type="ECO:0000256" key="14">
    <source>
        <dbReference type="ARBA" id="ARBA00023098"/>
    </source>
</evidence>
<protein>
    <recommendedName>
        <fullName evidence="7">Phosphatidate cytidylyltransferase</fullName>
        <ecNumber evidence="6">2.7.7.41</ecNumber>
    </recommendedName>
    <alternativeName>
        <fullName evidence="20">CDP-DAG synthase</fullName>
    </alternativeName>
    <alternativeName>
        <fullName evidence="22">CDP-DG synthase</fullName>
    </alternativeName>
    <alternativeName>
        <fullName evidence="18">CDP-diacylglycerol synthase</fullName>
    </alternativeName>
    <alternativeName>
        <fullName evidence="21">CDP-diglyceride pyrophosphorylase</fullName>
    </alternativeName>
    <alternativeName>
        <fullName evidence="23">CDP-diglyceride synthase</fullName>
    </alternativeName>
    <alternativeName>
        <fullName evidence="19">CTP:phosphatidate cytidylyltransferase</fullName>
    </alternativeName>
</protein>
<feature type="transmembrane region" description="Helical" evidence="24">
    <location>
        <begin position="116"/>
        <end position="137"/>
    </location>
</feature>
<dbReference type="Pfam" id="PF01148">
    <property type="entry name" value="CTP_transf_1"/>
    <property type="match status" value="1"/>
</dbReference>
<comment type="similarity">
    <text evidence="5">Belongs to the CDS family.</text>
</comment>
<evidence type="ECO:0000256" key="3">
    <source>
        <dbReference type="ARBA" id="ARBA00005119"/>
    </source>
</evidence>
<dbReference type="PANTHER" id="PTHR46382">
    <property type="entry name" value="PHOSPHATIDATE CYTIDYLYLTRANSFERASE"/>
    <property type="match status" value="1"/>
</dbReference>
<name>A0A0E9MZ88_9BACT</name>
<feature type="transmembrane region" description="Helical" evidence="24">
    <location>
        <begin position="89"/>
        <end position="109"/>
    </location>
</feature>
<evidence type="ECO:0000256" key="23">
    <source>
        <dbReference type="ARBA" id="ARBA00033406"/>
    </source>
</evidence>
<dbReference type="OrthoDB" id="9799199at2"/>
<dbReference type="EMBL" id="BBWV01000001">
    <property type="protein sequence ID" value="GAO42858.1"/>
    <property type="molecule type" value="Genomic_DNA"/>
</dbReference>
<evidence type="ECO:0000256" key="7">
    <source>
        <dbReference type="ARBA" id="ARBA00019373"/>
    </source>
</evidence>
<comment type="pathway">
    <text evidence="4">Lipid metabolism.</text>
</comment>
<evidence type="ECO:0000256" key="6">
    <source>
        <dbReference type="ARBA" id="ARBA00012487"/>
    </source>
</evidence>
<gene>
    <name evidence="25" type="primary">cdsA</name>
    <name evidence="25" type="ORF">FPE01S_01_18760</name>
</gene>
<keyword evidence="16" id="KW-0594">Phospholipid biosynthesis</keyword>
<organism evidence="25 26">
    <name type="scientific">Flavihumibacter petaseus NBRC 106054</name>
    <dbReference type="NCBI Taxonomy" id="1220578"/>
    <lineage>
        <taxon>Bacteria</taxon>
        <taxon>Pseudomonadati</taxon>
        <taxon>Bacteroidota</taxon>
        <taxon>Chitinophagia</taxon>
        <taxon>Chitinophagales</taxon>
        <taxon>Chitinophagaceae</taxon>
        <taxon>Flavihumibacter</taxon>
    </lineage>
</organism>
<evidence type="ECO:0000256" key="12">
    <source>
        <dbReference type="ARBA" id="ARBA00022695"/>
    </source>
</evidence>
<evidence type="ECO:0000256" key="10">
    <source>
        <dbReference type="ARBA" id="ARBA00022679"/>
    </source>
</evidence>
<dbReference type="AlphaFoldDB" id="A0A0E9MZ88"/>
<evidence type="ECO:0000256" key="5">
    <source>
        <dbReference type="ARBA" id="ARBA00010185"/>
    </source>
</evidence>
<evidence type="ECO:0000256" key="16">
    <source>
        <dbReference type="ARBA" id="ARBA00023209"/>
    </source>
</evidence>